<evidence type="ECO:0000313" key="1">
    <source>
        <dbReference type="EMBL" id="KKN26161.1"/>
    </source>
</evidence>
<dbReference type="AlphaFoldDB" id="A0A0F9RMI9"/>
<proteinExistence type="predicted"/>
<organism evidence="1">
    <name type="scientific">marine sediment metagenome</name>
    <dbReference type="NCBI Taxonomy" id="412755"/>
    <lineage>
        <taxon>unclassified sequences</taxon>
        <taxon>metagenomes</taxon>
        <taxon>ecological metagenomes</taxon>
    </lineage>
</organism>
<name>A0A0F9RMI9_9ZZZZ</name>
<protein>
    <submittedName>
        <fullName evidence="1">Uncharacterized protein</fullName>
    </submittedName>
</protein>
<accession>A0A0F9RMI9</accession>
<gene>
    <name evidence="1" type="ORF">LCGC14_0877620</name>
</gene>
<comment type="caution">
    <text evidence="1">The sequence shown here is derived from an EMBL/GenBank/DDBJ whole genome shotgun (WGS) entry which is preliminary data.</text>
</comment>
<dbReference type="EMBL" id="LAZR01002743">
    <property type="protein sequence ID" value="KKN26161.1"/>
    <property type="molecule type" value="Genomic_DNA"/>
</dbReference>
<reference evidence="1" key="1">
    <citation type="journal article" date="2015" name="Nature">
        <title>Complex archaea that bridge the gap between prokaryotes and eukaryotes.</title>
        <authorList>
            <person name="Spang A."/>
            <person name="Saw J.H."/>
            <person name="Jorgensen S.L."/>
            <person name="Zaremba-Niedzwiedzka K."/>
            <person name="Martijn J."/>
            <person name="Lind A.E."/>
            <person name="van Eijk R."/>
            <person name="Schleper C."/>
            <person name="Guy L."/>
            <person name="Ettema T.J."/>
        </authorList>
    </citation>
    <scope>NUCLEOTIDE SEQUENCE</scope>
</reference>
<sequence>MALTDRGLSRSLRLSAWPCWEHATARDVVWMTWTAHNILQPVIDRWGPLTISSWKRWARSGCREARTGDHEDPATVDFVPDRARISDVHNWMGAHIVEASGTPLYGSLIDERDHIHVTRRGVGTRAGETEFLVEPVEGEYHALTIPHRISGAALATAVAVAIYAFTRRAPP</sequence>